<reference evidence="11" key="1">
    <citation type="submission" date="2025-08" db="UniProtKB">
        <authorList>
            <consortium name="RefSeq"/>
        </authorList>
    </citation>
    <scope>IDENTIFICATION</scope>
    <source>
        <tissue evidence="11">Total insect</tissue>
    </source>
</reference>
<feature type="transmembrane region" description="Helical" evidence="9">
    <location>
        <begin position="500"/>
        <end position="533"/>
    </location>
</feature>
<proteinExistence type="inferred from homology"/>
<dbReference type="GeneID" id="117651499"/>
<sequence>MLPFTAPSMMDFSCRHRSSKLLTVLSSVFLVLALWTQKLNAFYVPGVAPVEFKRGDSIDVKAVKMTSTHTQLPYEYYSLPFCEPKNGTFYKSENLGEVLRGDRIVNTPYEVRMAENVTCRLLCNSPDRPINWREIESQTVISRIEHEYNVHLIVDNLPCATKIVDMVTKNVQHRPGYQLGYQVDNEGSNKPVYINNHLKLILYHHPHSVNTYRVVGFEVEARSISSDSMRFNGDSCRFPEGASGQMVNRVGGTKLFFTYSVEWRPSDVSWASRWDIYLGMSDVKIHWFSIINSLMVVFFLFGILTMIIVRALRRDIARYNTYEALEEAIEETGWKLVHGDVFRPPRHPRLFAAVIGSGIQIFFMALYTIVFATLGMLSPASRGALMNAAISLYILKGLIAGYFSARVYKTLKGREWKRAAFLTATLYPGIVFGTCFFLNFFIWGKHSSSAVPFGTMVWLMFLWFGISLPLVYCGYYFGYRKQPYQHPVRTNQIPRQVPDQLWYMNPIFCSLMAGVLPFGAVFIELFFIFTAIWENQFYYMFGFLFLVFIILVVSVSQISIVMVYFQLCGEDYRWWWRSLAVSGGSAIYIFGYAVFYFFTNLEITEFTPTLLYFGYTALMVITFWFLTGTIGFFAAYFFIRKIYGAVKID</sequence>
<organism evidence="11">
    <name type="scientific">Thrips palmi</name>
    <name type="common">Melon thrips</name>
    <dbReference type="NCBI Taxonomy" id="161013"/>
    <lineage>
        <taxon>Eukaryota</taxon>
        <taxon>Metazoa</taxon>
        <taxon>Ecdysozoa</taxon>
        <taxon>Arthropoda</taxon>
        <taxon>Hexapoda</taxon>
        <taxon>Insecta</taxon>
        <taxon>Pterygota</taxon>
        <taxon>Neoptera</taxon>
        <taxon>Paraneoptera</taxon>
        <taxon>Thysanoptera</taxon>
        <taxon>Terebrantia</taxon>
        <taxon>Thripoidea</taxon>
        <taxon>Thripidae</taxon>
        <taxon>Thrips</taxon>
    </lineage>
</organism>
<dbReference type="GO" id="GO:0016020">
    <property type="term" value="C:membrane"/>
    <property type="evidence" value="ECO:0007669"/>
    <property type="project" value="UniProtKB-SubCell"/>
</dbReference>
<name>A0A6P9A440_THRPL</name>
<keyword evidence="7" id="KW-0333">Golgi apparatus</keyword>
<feature type="transmembrane region" description="Helical" evidence="9">
    <location>
        <begin position="539"/>
        <end position="567"/>
    </location>
</feature>
<feature type="transmembrane region" description="Helical" evidence="9">
    <location>
        <begin position="610"/>
        <end position="639"/>
    </location>
</feature>
<dbReference type="RefSeq" id="XP_034251431.1">
    <property type="nucleotide sequence ID" value="XM_034395540.1"/>
</dbReference>
<accession>A0A6P9A440</accession>
<dbReference type="FunCoup" id="A0A6P9A440">
    <property type="interactions" value="2696"/>
</dbReference>
<dbReference type="CTD" id="9777"/>
<keyword evidence="6 9" id="KW-1133">Transmembrane helix</keyword>
<evidence type="ECO:0000256" key="1">
    <source>
        <dbReference type="ARBA" id="ARBA00004141"/>
    </source>
</evidence>
<dbReference type="InParanoid" id="A0A6P9A440"/>
<feature type="transmembrane region" description="Helical" evidence="9">
    <location>
        <begin position="384"/>
        <end position="408"/>
    </location>
</feature>
<feature type="transmembrane region" description="Helical" evidence="9">
    <location>
        <begin position="350"/>
        <end position="372"/>
    </location>
</feature>
<keyword evidence="10" id="KW-1185">Reference proteome</keyword>
<feature type="transmembrane region" description="Helical" evidence="9">
    <location>
        <begin position="456"/>
        <end position="479"/>
    </location>
</feature>
<keyword evidence="8 9" id="KW-0472">Membrane</keyword>
<evidence type="ECO:0000256" key="6">
    <source>
        <dbReference type="ARBA" id="ARBA00022989"/>
    </source>
</evidence>
<evidence type="ECO:0000256" key="9">
    <source>
        <dbReference type="RuleBase" id="RU363079"/>
    </source>
</evidence>
<dbReference type="GO" id="GO:0005794">
    <property type="term" value="C:Golgi apparatus"/>
    <property type="evidence" value="ECO:0007669"/>
    <property type="project" value="UniProtKB-SubCell"/>
</dbReference>
<keyword evidence="5" id="KW-0732">Signal</keyword>
<evidence type="ECO:0000256" key="3">
    <source>
        <dbReference type="ARBA" id="ARBA00005227"/>
    </source>
</evidence>
<feature type="transmembrane region" description="Helical" evidence="9">
    <location>
        <begin position="420"/>
        <end position="444"/>
    </location>
</feature>
<dbReference type="OrthoDB" id="1666796at2759"/>
<comment type="similarity">
    <text evidence="3 9">Belongs to the nonaspanin (TM9SF) (TC 9.A.2) family.</text>
</comment>
<dbReference type="InterPro" id="IPR004240">
    <property type="entry name" value="EMP70"/>
</dbReference>
<feature type="transmembrane region" description="Helical" evidence="9">
    <location>
        <begin position="579"/>
        <end position="598"/>
    </location>
</feature>
<evidence type="ECO:0000256" key="5">
    <source>
        <dbReference type="ARBA" id="ARBA00022729"/>
    </source>
</evidence>
<dbReference type="PANTHER" id="PTHR10766:SF55">
    <property type="entry name" value="TRANSMEMBRANE 9 SUPERFAMILY MEMBER 4"/>
    <property type="match status" value="1"/>
</dbReference>
<dbReference type="Pfam" id="PF02990">
    <property type="entry name" value="EMP70"/>
    <property type="match status" value="1"/>
</dbReference>
<evidence type="ECO:0000313" key="10">
    <source>
        <dbReference type="Proteomes" id="UP000515158"/>
    </source>
</evidence>
<dbReference type="Proteomes" id="UP000515158">
    <property type="component" value="Unplaced"/>
</dbReference>
<evidence type="ECO:0000256" key="2">
    <source>
        <dbReference type="ARBA" id="ARBA00004555"/>
    </source>
</evidence>
<feature type="transmembrane region" description="Helical" evidence="9">
    <location>
        <begin position="287"/>
        <end position="309"/>
    </location>
</feature>
<evidence type="ECO:0000256" key="7">
    <source>
        <dbReference type="ARBA" id="ARBA00023034"/>
    </source>
</evidence>
<dbReference type="PANTHER" id="PTHR10766">
    <property type="entry name" value="TRANSMEMBRANE 9 SUPERFAMILY PROTEIN"/>
    <property type="match status" value="1"/>
</dbReference>
<comment type="subcellular location">
    <subcellularLocation>
        <location evidence="2">Golgi apparatus</location>
    </subcellularLocation>
    <subcellularLocation>
        <location evidence="1">Membrane</location>
        <topology evidence="1">Multi-pass membrane protein</topology>
    </subcellularLocation>
</comment>
<evidence type="ECO:0000256" key="8">
    <source>
        <dbReference type="ARBA" id="ARBA00023136"/>
    </source>
</evidence>
<keyword evidence="4 9" id="KW-0812">Transmembrane</keyword>
<protein>
    <recommendedName>
        <fullName evidence="9">Transmembrane 9 superfamily member</fullName>
    </recommendedName>
</protein>
<gene>
    <name evidence="11" type="primary">LOC117651499</name>
</gene>
<dbReference type="AlphaFoldDB" id="A0A6P9A440"/>
<dbReference type="KEGG" id="tpal:117651499"/>
<dbReference type="GO" id="GO:0072657">
    <property type="term" value="P:protein localization to membrane"/>
    <property type="evidence" value="ECO:0007669"/>
    <property type="project" value="TreeGrafter"/>
</dbReference>
<evidence type="ECO:0000313" key="11">
    <source>
        <dbReference type="RefSeq" id="XP_034251431.1"/>
    </source>
</evidence>
<evidence type="ECO:0000256" key="4">
    <source>
        <dbReference type="ARBA" id="ARBA00022692"/>
    </source>
</evidence>